<dbReference type="Proteomes" id="UP000053239">
    <property type="component" value="Unassembled WGS sequence"/>
</dbReference>
<sequence length="323" mass="38041">MDEKKLEEEYPFLNNIVLAYKDYDETVEKRNDLYSFYDKDIKYGEDKNVYTDISVKLLRNLRALSDNTYKGSKKFEYCIYLYHWIYYRTKEYVIPKLLLSEVYTEFENKKLKPETNICPYSKYSNISKELDEIIKLKIFNINFDAIIDILLNRDNSKNCKFQKFIHSCVNIYKNVNKNYCQTDDQITKTNKDICDITSEFSSGYTSYILKKQSEIEIDLPSLSSTDGEDNTGTINIVGCPSYENQEPNSMNHDQSGSSTLHTVPKILGTMAGISSFMAISYKVYEYFDFHTNINVKNTYILFNSKINIIILSYNEIYYFIIFY</sequence>
<gene>
    <name evidence="1" type="ORF">PVNG_02173</name>
</gene>
<accession>A0A0J9TTM3</accession>
<dbReference type="EMBL" id="KQ235419">
    <property type="protein sequence ID" value="KMZ99290.1"/>
    <property type="molecule type" value="Genomic_DNA"/>
</dbReference>
<name>A0A0J9TTM3_PLAVI</name>
<evidence type="ECO:0000313" key="1">
    <source>
        <dbReference type="EMBL" id="KMZ99290.1"/>
    </source>
</evidence>
<evidence type="ECO:0008006" key="3">
    <source>
        <dbReference type="Google" id="ProtNLM"/>
    </source>
</evidence>
<reference evidence="1 2" key="1">
    <citation type="submission" date="2011-09" db="EMBL/GenBank/DDBJ databases">
        <title>The Genome Sequence of Plasmodium vivax North Korean.</title>
        <authorList>
            <consortium name="The Broad Institute Genome Sequencing Platform"/>
            <consortium name="The Broad Institute Genome Sequencing Center for Infectious Disease"/>
            <person name="Neafsey D."/>
            <person name="Carlton J."/>
            <person name="Barnwell J."/>
            <person name="Collins W."/>
            <person name="Escalante A."/>
            <person name="Mullikin J."/>
            <person name="Saul A."/>
            <person name="Guigo R."/>
            <person name="Camara F."/>
            <person name="Young S.K."/>
            <person name="Zeng Q."/>
            <person name="Gargeya S."/>
            <person name="Fitzgerald M."/>
            <person name="Haas B."/>
            <person name="Abouelleil A."/>
            <person name="Alvarado L."/>
            <person name="Arachchi H.M."/>
            <person name="Berlin A."/>
            <person name="Brown A."/>
            <person name="Chapman S.B."/>
            <person name="Chen Z."/>
            <person name="Dunbar C."/>
            <person name="Freedman E."/>
            <person name="Gearin G."/>
            <person name="Gellesch M."/>
            <person name="Goldberg J."/>
            <person name="Griggs A."/>
            <person name="Gujja S."/>
            <person name="Heiman D."/>
            <person name="Howarth C."/>
            <person name="Larson L."/>
            <person name="Lui A."/>
            <person name="MacDonald P.J.P."/>
            <person name="Montmayeur A."/>
            <person name="Murphy C."/>
            <person name="Neiman D."/>
            <person name="Pearson M."/>
            <person name="Priest M."/>
            <person name="Roberts A."/>
            <person name="Saif S."/>
            <person name="Shea T."/>
            <person name="Shenoy N."/>
            <person name="Sisk P."/>
            <person name="Stolte C."/>
            <person name="Sykes S."/>
            <person name="Wortman J."/>
            <person name="Nusbaum C."/>
            <person name="Birren B."/>
        </authorList>
    </citation>
    <scope>NUCLEOTIDE SEQUENCE [LARGE SCALE GENOMIC DNA]</scope>
    <source>
        <strain evidence="1 2">North Korean</strain>
    </source>
</reference>
<proteinExistence type="predicted"/>
<protein>
    <recommendedName>
        <fullName evidence="3">Variable surface protein</fullName>
    </recommendedName>
</protein>
<evidence type="ECO:0000313" key="2">
    <source>
        <dbReference type="Proteomes" id="UP000053239"/>
    </source>
</evidence>
<dbReference type="AlphaFoldDB" id="A0A0J9TTM3"/>
<organism evidence="1 2">
    <name type="scientific">Plasmodium vivax North Korean</name>
    <dbReference type="NCBI Taxonomy" id="1035514"/>
    <lineage>
        <taxon>Eukaryota</taxon>
        <taxon>Sar</taxon>
        <taxon>Alveolata</taxon>
        <taxon>Apicomplexa</taxon>
        <taxon>Aconoidasida</taxon>
        <taxon>Haemosporida</taxon>
        <taxon>Plasmodiidae</taxon>
        <taxon>Plasmodium</taxon>
        <taxon>Plasmodium (Plasmodium)</taxon>
    </lineage>
</organism>